<proteinExistence type="predicted"/>
<dbReference type="GO" id="GO:0003700">
    <property type="term" value="F:DNA-binding transcription factor activity"/>
    <property type="evidence" value="ECO:0007669"/>
    <property type="project" value="InterPro"/>
</dbReference>
<dbReference type="Gene3D" id="1.10.10.60">
    <property type="entry name" value="Homeodomain-like"/>
    <property type="match status" value="1"/>
</dbReference>
<dbReference type="PANTHER" id="PTHR43436">
    <property type="entry name" value="ARAC-FAMILY TRANSCRIPTIONAL REGULATOR"/>
    <property type="match status" value="1"/>
</dbReference>
<dbReference type="Pfam" id="PF06719">
    <property type="entry name" value="AraC_N"/>
    <property type="match status" value="1"/>
</dbReference>
<evidence type="ECO:0000256" key="2">
    <source>
        <dbReference type="ARBA" id="ARBA00023125"/>
    </source>
</evidence>
<comment type="caution">
    <text evidence="5">The sequence shown here is derived from an EMBL/GenBank/DDBJ whole genome shotgun (WGS) entry which is preliminary data.</text>
</comment>
<dbReference type="PROSITE" id="PS00041">
    <property type="entry name" value="HTH_ARAC_FAMILY_1"/>
    <property type="match status" value="1"/>
</dbReference>
<evidence type="ECO:0000256" key="1">
    <source>
        <dbReference type="ARBA" id="ARBA00023015"/>
    </source>
</evidence>
<dbReference type="PROSITE" id="PS01124">
    <property type="entry name" value="HTH_ARAC_FAMILY_2"/>
    <property type="match status" value="1"/>
</dbReference>
<keyword evidence="2" id="KW-0238">DNA-binding</keyword>
<feature type="domain" description="HTH araC/xylS-type" evidence="4">
    <location>
        <begin position="186"/>
        <end position="284"/>
    </location>
</feature>
<dbReference type="PANTHER" id="PTHR43436:SF1">
    <property type="entry name" value="TRANSCRIPTIONAL REGULATORY PROTEIN"/>
    <property type="match status" value="1"/>
</dbReference>
<accession>A0A1X4NN59</accession>
<dbReference type="Pfam" id="PF12833">
    <property type="entry name" value="HTH_18"/>
    <property type="match status" value="1"/>
</dbReference>
<dbReference type="GO" id="GO:0043565">
    <property type="term" value="F:sequence-specific DNA binding"/>
    <property type="evidence" value="ECO:0007669"/>
    <property type="project" value="InterPro"/>
</dbReference>
<reference evidence="5 6" key="1">
    <citation type="submission" date="2014-03" db="EMBL/GenBank/DDBJ databases">
        <title>The draft genome sequence of Marivita geojedonensis KCTC 23882.</title>
        <authorList>
            <person name="Lai Q."/>
            <person name="Shao Z."/>
        </authorList>
    </citation>
    <scope>NUCLEOTIDE SEQUENCE [LARGE SCALE GENOMIC DNA]</scope>
    <source>
        <strain evidence="5 6">DPG-138</strain>
    </source>
</reference>
<dbReference type="PRINTS" id="PR00032">
    <property type="entry name" value="HTHARAC"/>
</dbReference>
<dbReference type="InterPro" id="IPR018062">
    <property type="entry name" value="HTH_AraC-typ_CS"/>
</dbReference>
<dbReference type="InterPro" id="IPR020449">
    <property type="entry name" value="Tscrpt_reg_AraC-type_HTH"/>
</dbReference>
<sequence length="294" mass="31707">MEAARDLALSGASDGVTRLGLGEAVVLRQSHPTDIEGTLYRPLLCLILQGAKDVSAGAISVRCPAGHAIIVSHDLPVSSRITHASEDAPYVAFVLPIDLGLLRGFFDLVPDVPDGAEDERALTCHPAEPGLLDAVARFIALSRDPAAAPLLGPILLQEIHARLLLSAQGAILRRFLHREDPSRQVAQAIASIRASIDEPLSVSALAERTGMSRSSFHAHFKAVTGLTPGQYQKDIRLLEARRLIAEGKASISAVAFDVGYESPAHFSRDYSRKFGYSPREERTGRRNVLEDEVT</sequence>
<dbReference type="EMBL" id="JFKC01000004">
    <property type="protein sequence ID" value="OSQ51770.1"/>
    <property type="molecule type" value="Genomic_DNA"/>
</dbReference>
<dbReference type="STRING" id="1123756.MGEO_06690"/>
<name>A0A1X4NN59_9RHOB</name>
<evidence type="ECO:0000256" key="3">
    <source>
        <dbReference type="ARBA" id="ARBA00023163"/>
    </source>
</evidence>
<dbReference type="InterPro" id="IPR009057">
    <property type="entry name" value="Homeodomain-like_sf"/>
</dbReference>
<gene>
    <name evidence="5" type="ORF">MGEO_06690</name>
</gene>
<dbReference type="InterPro" id="IPR018060">
    <property type="entry name" value="HTH_AraC"/>
</dbReference>
<dbReference type="AlphaFoldDB" id="A0A1X4NN59"/>
<dbReference type="InterPro" id="IPR009594">
    <property type="entry name" value="Tscrpt_reg_HTH_AraC_N"/>
</dbReference>
<keyword evidence="1" id="KW-0805">Transcription regulation</keyword>
<protein>
    <recommendedName>
        <fullName evidence="4">HTH araC/xylS-type domain-containing protein</fullName>
    </recommendedName>
</protein>
<dbReference type="SUPFAM" id="SSF46689">
    <property type="entry name" value="Homeodomain-like"/>
    <property type="match status" value="2"/>
</dbReference>
<keyword evidence="3" id="KW-0804">Transcription</keyword>
<evidence type="ECO:0000313" key="5">
    <source>
        <dbReference type="EMBL" id="OSQ51770.1"/>
    </source>
</evidence>
<keyword evidence="6" id="KW-1185">Reference proteome</keyword>
<dbReference type="Proteomes" id="UP000193926">
    <property type="component" value="Unassembled WGS sequence"/>
</dbReference>
<evidence type="ECO:0000259" key="4">
    <source>
        <dbReference type="PROSITE" id="PS01124"/>
    </source>
</evidence>
<evidence type="ECO:0000313" key="6">
    <source>
        <dbReference type="Proteomes" id="UP000193926"/>
    </source>
</evidence>
<dbReference type="SMART" id="SM00342">
    <property type="entry name" value="HTH_ARAC"/>
    <property type="match status" value="1"/>
</dbReference>
<organism evidence="5 6">
    <name type="scientific">Marivita geojedonensis</name>
    <dbReference type="NCBI Taxonomy" id="1123756"/>
    <lineage>
        <taxon>Bacteria</taxon>
        <taxon>Pseudomonadati</taxon>
        <taxon>Pseudomonadota</taxon>
        <taxon>Alphaproteobacteria</taxon>
        <taxon>Rhodobacterales</taxon>
        <taxon>Roseobacteraceae</taxon>
        <taxon>Marivita</taxon>
    </lineage>
</organism>